<name>A0ABS6JZL1_9BACI</name>
<dbReference type="Pfam" id="PF10720">
    <property type="entry name" value="DUF2515"/>
    <property type="match status" value="1"/>
</dbReference>
<organism evidence="1 2">
    <name type="scientific">Evansella alkalicola</name>
    <dbReference type="NCBI Taxonomy" id="745819"/>
    <lineage>
        <taxon>Bacteria</taxon>
        <taxon>Bacillati</taxon>
        <taxon>Bacillota</taxon>
        <taxon>Bacilli</taxon>
        <taxon>Bacillales</taxon>
        <taxon>Bacillaceae</taxon>
        <taxon>Evansella</taxon>
    </lineage>
</organism>
<dbReference type="Proteomes" id="UP000790580">
    <property type="component" value="Unassembled WGS sequence"/>
</dbReference>
<comment type="caution">
    <text evidence="1">The sequence shown here is derived from an EMBL/GenBank/DDBJ whole genome shotgun (WGS) entry which is preliminary data.</text>
</comment>
<keyword evidence="2" id="KW-1185">Reference proteome</keyword>
<reference evidence="1 2" key="1">
    <citation type="submission" date="2021-06" db="EMBL/GenBank/DDBJ databases">
        <title>Bacillus sp. RD4P76, an endophyte from a halophyte.</title>
        <authorList>
            <person name="Sun J.-Q."/>
        </authorList>
    </citation>
    <scope>NUCLEOTIDE SEQUENCE [LARGE SCALE GENOMIC DNA]</scope>
    <source>
        <strain evidence="1 2">JCM 17098</strain>
    </source>
</reference>
<sequence>MRIDTRKGNLDNISRTVYYQNYYRKNKEVSWAYLASMVSRNAGWSMTDLFSKPFCTLLPKEKRHHLFITYERANWFIFSDAFPQLKIYELSKKVGEPLFHLMEEFDVSQWMIHEWSIFWETGDLTRLLHALIVNEQHLIQEPVIESPFFYKKVFHELDYVLQEKMHFSAVLLPTIKGKLYGISIKNFLDVNGRIELGKKLGWILLESPEKKQINAFFENQAHTGSRKDYQLWQKGLFPHTPPLRLVYPYVYHEDNKREDWSQIKRYKPNKSLSKAWNPPKKYDLSYWYRKKQLQISVAAGLKGLLIP</sequence>
<evidence type="ECO:0000313" key="1">
    <source>
        <dbReference type="EMBL" id="MBU9723903.1"/>
    </source>
</evidence>
<protein>
    <submittedName>
        <fullName evidence="1">DUF2515 domain-containing protein</fullName>
    </submittedName>
</protein>
<accession>A0ABS6JZL1</accession>
<gene>
    <name evidence="1" type="ORF">KS407_21000</name>
</gene>
<evidence type="ECO:0000313" key="2">
    <source>
        <dbReference type="Proteomes" id="UP000790580"/>
    </source>
</evidence>
<dbReference type="EMBL" id="JAHQCR010000088">
    <property type="protein sequence ID" value="MBU9723903.1"/>
    <property type="molecule type" value="Genomic_DNA"/>
</dbReference>
<proteinExistence type="predicted"/>
<dbReference type="InterPro" id="IPR019658">
    <property type="entry name" value="DUF2515"/>
</dbReference>